<comment type="similarity">
    <text evidence="5">Belongs to the IFIT family.</text>
</comment>
<dbReference type="GO" id="GO:0045087">
    <property type="term" value="P:innate immune response"/>
    <property type="evidence" value="ECO:0007669"/>
    <property type="project" value="UniProtKB-KW"/>
</dbReference>
<keyword evidence="1" id="KW-0399">Innate immunity</keyword>
<evidence type="ECO:0000256" key="2">
    <source>
        <dbReference type="ARBA" id="ARBA00022737"/>
    </source>
</evidence>
<name>A0A6J2GF58_9PASS</name>
<dbReference type="PROSITE" id="PS50005">
    <property type="entry name" value="TPR"/>
    <property type="match status" value="2"/>
</dbReference>
<keyword evidence="4" id="KW-0391">Immunity</keyword>
<sequence>MAQSQAEKEQLIVQQFRFSNCRLLCVFGRLREKLKFHFLFPVKVVTDHVMVGFYKMGSITTVSSTPSALKLMKTSEQRRKIMSTISKNSLKTSLLQLQCHFTWTLLKQDVDIDDLEETIVNQIKYFTESNLTDYNLLSYICHLKNSNEKALRNLQKAEEIVQKCHPDEIARRSLVTWGNYAWIYYHMERYEEAQTYVSKVEDSCKKLSITADGKMQLPEVYAEQGWALLRFGGKHYERAKNCFENALKDEPDNPDFNAGYATALYRWENLASRCGEDTSPSTEALKRAVELNPEDTCVMALLALKLQDLNRADEGERYIEEAMQKTPDLPYFLRYAAKFYRRKGEVGKAAKILEKALALTPNSGFLHHQLGICYREKVFQLQRTRNAPQDQMERLIELAISHFKFAADQKKKFIATQTGLANVYALGKRYKEAEKIFQELFQRNNLLCHEKQELYYNYGNFQRFHMRSVSKAIEYYIEGLKMKEESFGRNKCSEAVQRLLRQKIERGSRNATDFGTLGLVHKLNGEKQKAIECYEKAIALDHNNEEYQNALFELRLSISS</sequence>
<dbReference type="AlphaFoldDB" id="A0A6J2GF58"/>
<feature type="repeat" description="TPR" evidence="6">
    <location>
        <begin position="330"/>
        <end position="363"/>
    </location>
</feature>
<dbReference type="GO" id="GO:0051607">
    <property type="term" value="P:defense response to virus"/>
    <property type="evidence" value="ECO:0007669"/>
    <property type="project" value="TreeGrafter"/>
</dbReference>
<dbReference type="PANTHER" id="PTHR10271">
    <property type="entry name" value="INTERFERON-INDUCED PROTEIN WITH TETRATRICOPEPTIDE REPEATS"/>
    <property type="match status" value="1"/>
</dbReference>
<evidence type="ECO:0000256" key="5">
    <source>
        <dbReference type="ARBA" id="ARBA00038336"/>
    </source>
</evidence>
<dbReference type="Pfam" id="PF00515">
    <property type="entry name" value="TPR_1"/>
    <property type="match status" value="1"/>
</dbReference>
<dbReference type="FunFam" id="1.25.40.10:FF:000036">
    <property type="entry name" value="interferon-induced protein with tetratricopeptide repeats 5"/>
    <property type="match status" value="1"/>
</dbReference>
<dbReference type="GO" id="GO:0005829">
    <property type="term" value="C:cytosol"/>
    <property type="evidence" value="ECO:0007669"/>
    <property type="project" value="TreeGrafter"/>
</dbReference>
<evidence type="ECO:0000256" key="6">
    <source>
        <dbReference type="PROSITE-ProRule" id="PRU00339"/>
    </source>
</evidence>
<evidence type="ECO:0000256" key="4">
    <source>
        <dbReference type="ARBA" id="ARBA00022859"/>
    </source>
</evidence>
<accession>A0A6J2GF58</accession>
<keyword evidence="7" id="KW-1185">Reference proteome</keyword>
<dbReference type="PANTHER" id="PTHR10271:SF0">
    <property type="entry name" value="INTERFERON-INDUCED PROTEIN WITH TETRATRICOPEPTIDE REPEATS 5"/>
    <property type="match status" value="1"/>
</dbReference>
<protein>
    <submittedName>
        <fullName evidence="8">LOW QUALITY PROTEIN: interferon-induced protein with tetratricopeptide repeats 5</fullName>
    </submittedName>
</protein>
<evidence type="ECO:0000313" key="7">
    <source>
        <dbReference type="Proteomes" id="UP000504627"/>
    </source>
</evidence>
<evidence type="ECO:0000256" key="1">
    <source>
        <dbReference type="ARBA" id="ARBA00022588"/>
    </source>
</evidence>
<feature type="repeat" description="TPR" evidence="6">
    <location>
        <begin position="511"/>
        <end position="544"/>
    </location>
</feature>
<dbReference type="InterPro" id="IPR011990">
    <property type="entry name" value="TPR-like_helical_dom_sf"/>
</dbReference>
<dbReference type="InterPro" id="IPR019734">
    <property type="entry name" value="TPR_rpt"/>
</dbReference>
<dbReference type="Pfam" id="PF13181">
    <property type="entry name" value="TPR_8"/>
    <property type="match status" value="1"/>
</dbReference>
<dbReference type="InParanoid" id="A0A6J2GF58"/>
<dbReference type="Gene3D" id="1.25.40.10">
    <property type="entry name" value="Tetratricopeptide repeat domain"/>
    <property type="match status" value="3"/>
</dbReference>
<proteinExistence type="inferred from homology"/>
<dbReference type="CTD" id="24138"/>
<dbReference type="GeneID" id="113986386"/>
<organism evidence="7 8">
    <name type="scientific">Pipra filicauda</name>
    <name type="common">Wire-tailed manakin</name>
    <dbReference type="NCBI Taxonomy" id="649802"/>
    <lineage>
        <taxon>Eukaryota</taxon>
        <taxon>Metazoa</taxon>
        <taxon>Chordata</taxon>
        <taxon>Craniata</taxon>
        <taxon>Vertebrata</taxon>
        <taxon>Euteleostomi</taxon>
        <taxon>Archelosauria</taxon>
        <taxon>Archosauria</taxon>
        <taxon>Dinosauria</taxon>
        <taxon>Saurischia</taxon>
        <taxon>Theropoda</taxon>
        <taxon>Coelurosauria</taxon>
        <taxon>Aves</taxon>
        <taxon>Neognathae</taxon>
        <taxon>Neoaves</taxon>
        <taxon>Telluraves</taxon>
        <taxon>Australaves</taxon>
        <taxon>Passeriformes</taxon>
        <taxon>Pipridae</taxon>
        <taxon>Pipra</taxon>
    </lineage>
</organism>
<evidence type="ECO:0000313" key="8">
    <source>
        <dbReference type="RefSeq" id="XP_027573852.2"/>
    </source>
</evidence>
<gene>
    <name evidence="8" type="primary">IFIT5</name>
</gene>
<dbReference type="SMART" id="SM00028">
    <property type="entry name" value="TPR"/>
    <property type="match status" value="7"/>
</dbReference>
<keyword evidence="3 6" id="KW-0802">TPR repeat</keyword>
<dbReference type="SUPFAM" id="SSF48452">
    <property type="entry name" value="TPR-like"/>
    <property type="match status" value="1"/>
</dbReference>
<keyword evidence="2" id="KW-0677">Repeat</keyword>
<dbReference type="RefSeq" id="XP_027573852.2">
    <property type="nucleotide sequence ID" value="XM_027718051.2"/>
</dbReference>
<evidence type="ECO:0000256" key="3">
    <source>
        <dbReference type="ARBA" id="ARBA00022803"/>
    </source>
</evidence>
<reference evidence="8" key="1">
    <citation type="submission" date="2025-08" db="UniProtKB">
        <authorList>
            <consortium name="RefSeq"/>
        </authorList>
    </citation>
    <scope>IDENTIFICATION</scope>
    <source>
        <tissue evidence="8">Muscle</tissue>
    </source>
</reference>
<dbReference type="Proteomes" id="UP000504627">
    <property type="component" value="Unplaced"/>
</dbReference>
<dbReference type="Pfam" id="PF13432">
    <property type="entry name" value="TPR_16"/>
    <property type="match status" value="2"/>
</dbReference>